<protein>
    <submittedName>
        <fullName evidence="1">Uncharacterized protein</fullName>
    </submittedName>
</protein>
<dbReference type="EMBL" id="JRRC01306125">
    <property type="protein sequence ID" value="KHG02885.1"/>
    <property type="molecule type" value="Genomic_DNA"/>
</dbReference>
<name>A0A0B0MQ70_GOSAR</name>
<comment type="caution">
    <text evidence="1">The sequence shown here is derived from an EMBL/GenBank/DDBJ whole genome shotgun (WGS) entry which is preliminary data.</text>
</comment>
<dbReference type="AlphaFoldDB" id="A0A0B0MQ70"/>
<evidence type="ECO:0000313" key="2">
    <source>
        <dbReference type="Proteomes" id="UP000032142"/>
    </source>
</evidence>
<proteinExistence type="predicted"/>
<evidence type="ECO:0000313" key="1">
    <source>
        <dbReference type="EMBL" id="KHG02885.1"/>
    </source>
</evidence>
<organism evidence="1 2">
    <name type="scientific">Gossypium arboreum</name>
    <name type="common">Tree cotton</name>
    <name type="synonym">Gossypium nanking</name>
    <dbReference type="NCBI Taxonomy" id="29729"/>
    <lineage>
        <taxon>Eukaryota</taxon>
        <taxon>Viridiplantae</taxon>
        <taxon>Streptophyta</taxon>
        <taxon>Embryophyta</taxon>
        <taxon>Tracheophyta</taxon>
        <taxon>Spermatophyta</taxon>
        <taxon>Magnoliopsida</taxon>
        <taxon>eudicotyledons</taxon>
        <taxon>Gunneridae</taxon>
        <taxon>Pentapetalae</taxon>
        <taxon>rosids</taxon>
        <taxon>malvids</taxon>
        <taxon>Malvales</taxon>
        <taxon>Malvaceae</taxon>
        <taxon>Malvoideae</taxon>
        <taxon>Gossypium</taxon>
    </lineage>
</organism>
<accession>A0A0B0MQ70</accession>
<sequence length="22" mass="2626">MCPLMFIRNQVSMLRMAQHMGM</sequence>
<gene>
    <name evidence="1" type="ORF">F383_23921</name>
</gene>
<reference evidence="2" key="1">
    <citation type="submission" date="2014-09" db="EMBL/GenBank/DDBJ databases">
        <authorList>
            <person name="Mudge J."/>
            <person name="Ramaraj T."/>
            <person name="Lindquist I.E."/>
            <person name="Bharti A.K."/>
            <person name="Sundararajan A."/>
            <person name="Cameron C.T."/>
            <person name="Woodward J.E."/>
            <person name="May G.D."/>
            <person name="Brubaker C."/>
            <person name="Broadhvest J."/>
            <person name="Wilkins T.A."/>
        </authorList>
    </citation>
    <scope>NUCLEOTIDE SEQUENCE</scope>
    <source>
        <strain evidence="2">cv. AKA8401</strain>
    </source>
</reference>
<dbReference type="Proteomes" id="UP000032142">
    <property type="component" value="Unassembled WGS sequence"/>
</dbReference>
<keyword evidence="2" id="KW-1185">Reference proteome</keyword>